<dbReference type="PANTHER" id="PTHR13321">
    <property type="entry name" value="MEDIATOR OF RNA POLYMERASE II TRANSCRIPTION, SUBUNIT 18"/>
    <property type="match status" value="1"/>
</dbReference>
<comment type="subcellular location">
    <subcellularLocation>
        <location evidence="1 6">Nucleus</location>
    </subcellularLocation>
</comment>
<comment type="similarity">
    <text evidence="2 6">Belongs to the Mediator complex subunit 18 family.</text>
</comment>
<evidence type="ECO:0000256" key="4">
    <source>
        <dbReference type="ARBA" id="ARBA00023163"/>
    </source>
</evidence>
<comment type="caution">
    <text evidence="7">The sequence shown here is derived from an EMBL/GenBank/DDBJ whole genome shotgun (WGS) entry which is preliminary data.</text>
</comment>
<protein>
    <recommendedName>
        <fullName evidence="6">Mediator of RNA polymerase II transcription subunit 18</fullName>
    </recommendedName>
    <alternativeName>
        <fullName evidence="6">Mediator complex subunit 18</fullName>
    </alternativeName>
</protein>
<evidence type="ECO:0000256" key="3">
    <source>
        <dbReference type="ARBA" id="ARBA00023015"/>
    </source>
</evidence>
<dbReference type="Pfam" id="PF09637">
    <property type="entry name" value="Med18"/>
    <property type="match status" value="1"/>
</dbReference>
<gene>
    <name evidence="6" type="primary">MED18</name>
    <name evidence="7" type="ORF">ElyMa_003410700</name>
</gene>
<reference evidence="7 8" key="1">
    <citation type="journal article" date="2021" name="Elife">
        <title>Chloroplast acquisition without the gene transfer in kleptoplastic sea slugs, Plakobranchus ocellatus.</title>
        <authorList>
            <person name="Maeda T."/>
            <person name="Takahashi S."/>
            <person name="Yoshida T."/>
            <person name="Shimamura S."/>
            <person name="Takaki Y."/>
            <person name="Nagai Y."/>
            <person name="Toyoda A."/>
            <person name="Suzuki Y."/>
            <person name="Arimoto A."/>
            <person name="Ishii H."/>
            <person name="Satoh N."/>
            <person name="Nishiyama T."/>
            <person name="Hasebe M."/>
            <person name="Maruyama T."/>
            <person name="Minagawa J."/>
            <person name="Obokata J."/>
            <person name="Shigenobu S."/>
        </authorList>
    </citation>
    <scope>NUCLEOTIDE SEQUENCE [LARGE SCALE GENOMIC DNA]</scope>
</reference>
<dbReference type="GO" id="GO:0070847">
    <property type="term" value="C:core mediator complex"/>
    <property type="evidence" value="ECO:0007669"/>
    <property type="project" value="TreeGrafter"/>
</dbReference>
<evidence type="ECO:0000256" key="1">
    <source>
        <dbReference type="ARBA" id="ARBA00004123"/>
    </source>
</evidence>
<keyword evidence="8" id="KW-1185">Reference proteome</keyword>
<proteinExistence type="inferred from homology"/>
<evidence type="ECO:0000256" key="6">
    <source>
        <dbReference type="RuleBase" id="RU364150"/>
    </source>
</evidence>
<evidence type="ECO:0000256" key="5">
    <source>
        <dbReference type="ARBA" id="ARBA00023242"/>
    </source>
</evidence>
<accession>A0AAV4JNI9</accession>
<evidence type="ECO:0000313" key="7">
    <source>
        <dbReference type="EMBL" id="GFS24259.1"/>
    </source>
</evidence>
<dbReference type="Gene3D" id="2.40.320.10">
    <property type="entry name" value="Hypothetical Protein Pfu-838710-001"/>
    <property type="match status" value="1"/>
</dbReference>
<dbReference type="EMBL" id="BMAT01007021">
    <property type="protein sequence ID" value="GFS24259.1"/>
    <property type="molecule type" value="Genomic_DNA"/>
</dbReference>
<dbReference type="AlphaFoldDB" id="A0AAV4JNI9"/>
<dbReference type="GO" id="GO:0016592">
    <property type="term" value="C:mediator complex"/>
    <property type="evidence" value="ECO:0007669"/>
    <property type="project" value="InterPro"/>
</dbReference>
<evidence type="ECO:0000256" key="2">
    <source>
        <dbReference type="ARBA" id="ARBA00009814"/>
    </source>
</evidence>
<name>A0AAV4JNI9_9GAST</name>
<keyword evidence="4 6" id="KW-0804">Transcription</keyword>
<dbReference type="GO" id="GO:0003712">
    <property type="term" value="F:transcription coregulator activity"/>
    <property type="evidence" value="ECO:0007669"/>
    <property type="project" value="InterPro"/>
</dbReference>
<keyword evidence="6" id="KW-0010">Activator</keyword>
<dbReference type="GO" id="GO:0006357">
    <property type="term" value="P:regulation of transcription by RNA polymerase II"/>
    <property type="evidence" value="ECO:0007669"/>
    <property type="project" value="InterPro"/>
</dbReference>
<dbReference type="InterPro" id="IPR019095">
    <property type="entry name" value="Mediator_Med18"/>
</dbReference>
<sequence length="153" mass="17679">NSTTTQQSQYVLFRVRHALDRPDAPDHIRYLGQAEMGDRTRPTLVRACLDVACSSNVREFLTEMGFRMDHDYVAKGIFFRKGRMKVLVYKIFRLIQPGSTDQKNLEQLGNSHLVELSVVAPLGQEQIGEDMKNFSEQLKPLVTLEKFDHRRLQ</sequence>
<dbReference type="GO" id="GO:0006369">
    <property type="term" value="P:termination of RNA polymerase II transcription"/>
    <property type="evidence" value="ECO:0007669"/>
    <property type="project" value="TreeGrafter"/>
</dbReference>
<evidence type="ECO:0000313" key="8">
    <source>
        <dbReference type="Proteomes" id="UP000762676"/>
    </source>
</evidence>
<comment type="subunit">
    <text evidence="6">Component of the Mediator complex.</text>
</comment>
<feature type="non-terminal residue" evidence="7">
    <location>
        <position position="1"/>
    </location>
</feature>
<dbReference type="PANTHER" id="PTHR13321:SF2">
    <property type="entry name" value="MEDIATOR OF RNA POLYMERASE II TRANSCRIPTION SUBUNIT 18"/>
    <property type="match status" value="1"/>
</dbReference>
<organism evidence="7 8">
    <name type="scientific">Elysia marginata</name>
    <dbReference type="NCBI Taxonomy" id="1093978"/>
    <lineage>
        <taxon>Eukaryota</taxon>
        <taxon>Metazoa</taxon>
        <taxon>Spiralia</taxon>
        <taxon>Lophotrochozoa</taxon>
        <taxon>Mollusca</taxon>
        <taxon>Gastropoda</taxon>
        <taxon>Heterobranchia</taxon>
        <taxon>Euthyneura</taxon>
        <taxon>Panpulmonata</taxon>
        <taxon>Sacoglossa</taxon>
        <taxon>Placobranchoidea</taxon>
        <taxon>Plakobranchidae</taxon>
        <taxon>Elysia</taxon>
    </lineage>
</organism>
<dbReference type="Proteomes" id="UP000762676">
    <property type="component" value="Unassembled WGS sequence"/>
</dbReference>
<comment type="function">
    <text evidence="6">Component of the Mediator complex, a coactivator involved in the regulated transcription of nearly all RNA polymerase II-dependent genes. Mediator functions as a bridge to convey information from gene-specific regulatory proteins to the basal RNA polymerase II transcription machinery. Mediator is recruited to promoters by direct interactions with regulatory proteins and serves as a scaffold for the assembly of a functional preinitiation complex with RNA polymerase II and the general transcription factors.</text>
</comment>
<keyword evidence="3 6" id="KW-0805">Transcription regulation</keyword>
<keyword evidence="5 6" id="KW-0539">Nucleus</keyword>